<keyword evidence="4" id="KW-1185">Reference proteome</keyword>
<name>A0A641AJK5_9ACTN</name>
<dbReference type="EMBL" id="SDPP02000007">
    <property type="protein sequence ID" value="KAA1372518.1"/>
    <property type="molecule type" value="Genomic_DNA"/>
</dbReference>
<evidence type="ECO:0000313" key="4">
    <source>
        <dbReference type="Proteomes" id="UP001515100"/>
    </source>
</evidence>
<reference evidence="3" key="1">
    <citation type="submission" date="2019-09" db="EMBL/GenBank/DDBJ databases">
        <authorList>
            <person name="Li J."/>
        </authorList>
    </citation>
    <scope>NUCLEOTIDE SEQUENCE [LARGE SCALE GENOMIC DNA]</scope>
    <source>
        <strain evidence="3">NRBC 14897</strain>
    </source>
</reference>
<dbReference type="AlphaFoldDB" id="A0A641AJK5"/>
<dbReference type="SUPFAM" id="SSF55811">
    <property type="entry name" value="Nudix"/>
    <property type="match status" value="1"/>
</dbReference>
<keyword evidence="1 3" id="KW-0378">Hydrolase</keyword>
<dbReference type="InterPro" id="IPR000086">
    <property type="entry name" value="NUDIX_hydrolase_dom"/>
</dbReference>
<dbReference type="GO" id="GO:0005829">
    <property type="term" value="C:cytosol"/>
    <property type="evidence" value="ECO:0007669"/>
    <property type="project" value="TreeGrafter"/>
</dbReference>
<dbReference type="Gene3D" id="3.90.79.10">
    <property type="entry name" value="Nucleoside Triphosphate Pyrophosphohydrolase"/>
    <property type="match status" value="1"/>
</dbReference>
<dbReference type="PROSITE" id="PS51462">
    <property type="entry name" value="NUDIX"/>
    <property type="match status" value="1"/>
</dbReference>
<sequence>MTAHPWLPGLLADPLIGDSDESWPVSGSEVKHQNGYLSLRVDTIVDPQGGEHPRSVVQPHGAIGVVAIDEHDRILLVEQYRHPVARRLLEIPAGTLDVPDESTQAAAARELAEEADLVAEDWESILRLLATPGYSTEHWEVFVATGLSAVPADQRTVREAEEADMAQWWLPFGQAVDAVLAGRITDSMTVAAILAVQAQRAR</sequence>
<feature type="domain" description="Nudix hydrolase" evidence="2">
    <location>
        <begin position="58"/>
        <end position="192"/>
    </location>
</feature>
<dbReference type="PANTHER" id="PTHR11839:SF31">
    <property type="entry name" value="ADP-RIBOSE PYROPHOSPHATASE"/>
    <property type="match status" value="1"/>
</dbReference>
<dbReference type="RefSeq" id="WP_129185844.1">
    <property type="nucleotide sequence ID" value="NZ_JAGIOG010000001.1"/>
</dbReference>
<dbReference type="GO" id="GO:0016787">
    <property type="term" value="F:hydrolase activity"/>
    <property type="evidence" value="ECO:0007669"/>
    <property type="project" value="UniProtKB-KW"/>
</dbReference>
<organism evidence="3 4">
    <name type="scientific">Aeromicrobium fastidiosum</name>
    <dbReference type="NCBI Taxonomy" id="52699"/>
    <lineage>
        <taxon>Bacteria</taxon>
        <taxon>Bacillati</taxon>
        <taxon>Actinomycetota</taxon>
        <taxon>Actinomycetes</taxon>
        <taxon>Propionibacteriales</taxon>
        <taxon>Nocardioidaceae</taxon>
        <taxon>Aeromicrobium</taxon>
    </lineage>
</organism>
<dbReference type="Pfam" id="PF00293">
    <property type="entry name" value="NUDIX"/>
    <property type="match status" value="1"/>
</dbReference>
<protein>
    <submittedName>
        <fullName evidence="3">NUDIX hydrolase</fullName>
    </submittedName>
</protein>
<evidence type="ECO:0000256" key="1">
    <source>
        <dbReference type="ARBA" id="ARBA00022801"/>
    </source>
</evidence>
<accession>A0A641AJK5</accession>
<gene>
    <name evidence="3" type="ORF">ESP62_019165</name>
</gene>
<evidence type="ECO:0000313" key="3">
    <source>
        <dbReference type="EMBL" id="KAA1372518.1"/>
    </source>
</evidence>
<dbReference type="InterPro" id="IPR015797">
    <property type="entry name" value="NUDIX_hydrolase-like_dom_sf"/>
</dbReference>
<dbReference type="GO" id="GO:0006753">
    <property type="term" value="P:nucleoside phosphate metabolic process"/>
    <property type="evidence" value="ECO:0007669"/>
    <property type="project" value="TreeGrafter"/>
</dbReference>
<dbReference type="Proteomes" id="UP001515100">
    <property type="component" value="Unassembled WGS sequence"/>
</dbReference>
<dbReference type="PANTHER" id="PTHR11839">
    <property type="entry name" value="UDP/ADP-SUGAR PYROPHOSPHATASE"/>
    <property type="match status" value="1"/>
</dbReference>
<dbReference type="OrthoDB" id="9806150at2"/>
<dbReference type="GO" id="GO:0019693">
    <property type="term" value="P:ribose phosphate metabolic process"/>
    <property type="evidence" value="ECO:0007669"/>
    <property type="project" value="TreeGrafter"/>
</dbReference>
<comment type="caution">
    <text evidence="3">The sequence shown here is derived from an EMBL/GenBank/DDBJ whole genome shotgun (WGS) entry which is preliminary data.</text>
</comment>
<proteinExistence type="predicted"/>
<evidence type="ECO:0000259" key="2">
    <source>
        <dbReference type="PROSITE" id="PS51462"/>
    </source>
</evidence>